<dbReference type="EMBL" id="GL882889">
    <property type="protein sequence ID" value="EGF78389.1"/>
    <property type="molecule type" value="Genomic_DNA"/>
</dbReference>
<sequence>MSVQSALMPIELISYFMPSGLYDNRTITSHLTFAIMFAGFGISDSTRLLFRILFIRTSWDATLYHLAWITWIFIAAYIAYMLTLIDVRISPFNIDLKWWTSRVVGLAIFRSLATLALCSTLLYRVRALFKEKQKSKFIALGVLSAATSLSTIAHSTSVIQTATAYTGSLFVLAYFTENKTVMCLGALSHILLAIYIFLCSALFISVIHAAIYIPGTSIYHTMLRKSDGSRLVGIILLSIYIGIAFLYRVITFRENSLTYAASYADAWLFPLSLYTFLSTNYVHAVNCRGESLTPTASEEFFSNGVKLVHLDAHSSSDSANSTTMEDRPDRFRGAPTPFSSAVQSASFENANDGILLLLPESTESDPAHQQEIETRDTLVSNDLDAIASCSS</sequence>
<keyword evidence="2" id="KW-0472">Membrane</keyword>
<accession>F4P9F0</accession>
<evidence type="ECO:0000313" key="3">
    <source>
        <dbReference type="EMBL" id="EGF78389.1"/>
    </source>
</evidence>
<name>F4P9F0_BATDJ</name>
<feature type="transmembrane region" description="Helical" evidence="2">
    <location>
        <begin position="103"/>
        <end position="123"/>
    </location>
</feature>
<reference evidence="3 4" key="1">
    <citation type="submission" date="2009-12" db="EMBL/GenBank/DDBJ databases">
        <title>The draft genome of Batrachochytrium dendrobatidis.</title>
        <authorList>
            <consortium name="US DOE Joint Genome Institute (JGI-PGF)"/>
            <person name="Kuo A."/>
            <person name="Salamov A."/>
            <person name="Schmutz J."/>
            <person name="Lucas S."/>
            <person name="Pitluck S."/>
            <person name="Rosenblum E."/>
            <person name="Stajich J."/>
            <person name="Eisen M."/>
            <person name="Grigoriev I.V."/>
        </authorList>
    </citation>
    <scope>NUCLEOTIDE SEQUENCE [LARGE SCALE GENOMIC DNA]</scope>
    <source>
        <strain evidence="4">JAM81 / FGSC 10211</strain>
    </source>
</reference>
<organism evidence="3 4">
    <name type="scientific">Batrachochytrium dendrobatidis (strain JAM81 / FGSC 10211)</name>
    <name type="common">Frog chytrid fungus</name>
    <dbReference type="NCBI Taxonomy" id="684364"/>
    <lineage>
        <taxon>Eukaryota</taxon>
        <taxon>Fungi</taxon>
        <taxon>Fungi incertae sedis</taxon>
        <taxon>Chytridiomycota</taxon>
        <taxon>Chytridiomycota incertae sedis</taxon>
        <taxon>Chytridiomycetes</taxon>
        <taxon>Rhizophydiales</taxon>
        <taxon>Rhizophydiales incertae sedis</taxon>
        <taxon>Batrachochytrium</taxon>
    </lineage>
</organism>
<feature type="transmembrane region" description="Helical" evidence="2">
    <location>
        <begin position="62"/>
        <end position="83"/>
    </location>
</feature>
<dbReference type="RefSeq" id="XP_006681169.1">
    <property type="nucleotide sequence ID" value="XM_006681106.1"/>
</dbReference>
<dbReference type="Proteomes" id="UP000007241">
    <property type="component" value="Unassembled WGS sequence"/>
</dbReference>
<feature type="region of interest" description="Disordered" evidence="1">
    <location>
        <begin position="360"/>
        <end position="379"/>
    </location>
</feature>
<evidence type="ECO:0000256" key="1">
    <source>
        <dbReference type="SAM" id="MobiDB-lite"/>
    </source>
</evidence>
<feature type="transmembrane region" description="Helical" evidence="2">
    <location>
        <begin position="27"/>
        <end position="50"/>
    </location>
</feature>
<dbReference type="AlphaFoldDB" id="F4P9F0"/>
<gene>
    <name evidence="3" type="ORF">BATDEDRAFT_35819</name>
</gene>
<dbReference type="HOGENOM" id="CLU_705931_0_0_1"/>
<evidence type="ECO:0000256" key="2">
    <source>
        <dbReference type="SAM" id="Phobius"/>
    </source>
</evidence>
<dbReference type="GeneID" id="18240889"/>
<evidence type="ECO:0000313" key="4">
    <source>
        <dbReference type="Proteomes" id="UP000007241"/>
    </source>
</evidence>
<keyword evidence="4" id="KW-1185">Reference proteome</keyword>
<feature type="transmembrane region" description="Helical" evidence="2">
    <location>
        <begin position="187"/>
        <end position="211"/>
    </location>
</feature>
<feature type="transmembrane region" description="Helical" evidence="2">
    <location>
        <begin position="231"/>
        <end position="250"/>
    </location>
</feature>
<feature type="compositionally biased region" description="Basic and acidic residues" evidence="1">
    <location>
        <begin position="365"/>
        <end position="376"/>
    </location>
</feature>
<feature type="transmembrane region" description="Helical" evidence="2">
    <location>
        <begin position="257"/>
        <end position="277"/>
    </location>
</feature>
<keyword evidence="2" id="KW-0812">Transmembrane</keyword>
<dbReference type="InParanoid" id="F4P9F0"/>
<protein>
    <submittedName>
        <fullName evidence="3">Expressed protein</fullName>
    </submittedName>
</protein>
<keyword evidence="2" id="KW-1133">Transmembrane helix</keyword>
<feature type="transmembrane region" description="Helical" evidence="2">
    <location>
        <begin position="135"/>
        <end position="152"/>
    </location>
</feature>
<proteinExistence type="predicted"/>